<dbReference type="RefSeq" id="WP_070981124.1">
    <property type="nucleotide sequence ID" value="NZ_CP043420.1"/>
</dbReference>
<keyword evidence="7" id="KW-1185">Reference proteome</keyword>
<dbReference type="PANTHER" id="PTHR10196">
    <property type="entry name" value="SUGAR KINASE"/>
    <property type="match status" value="1"/>
</dbReference>
<dbReference type="GO" id="GO:0005829">
    <property type="term" value="C:cytosol"/>
    <property type="evidence" value="ECO:0007669"/>
    <property type="project" value="TreeGrafter"/>
</dbReference>
<proteinExistence type="inferred from homology"/>
<dbReference type="EMBL" id="CP043420">
    <property type="protein sequence ID" value="QEL09980.1"/>
    <property type="molecule type" value="Genomic_DNA"/>
</dbReference>
<dbReference type="Pfam" id="PF02782">
    <property type="entry name" value="FGGY_C"/>
    <property type="match status" value="1"/>
</dbReference>
<dbReference type="GO" id="GO:0004370">
    <property type="term" value="F:glycerol kinase activity"/>
    <property type="evidence" value="ECO:0007669"/>
    <property type="project" value="TreeGrafter"/>
</dbReference>
<keyword evidence="2" id="KW-0808">Transferase</keyword>
<dbReference type="PANTHER" id="PTHR10196:SF69">
    <property type="entry name" value="GLYCEROL KINASE"/>
    <property type="match status" value="1"/>
</dbReference>
<reference evidence="6 7" key="1">
    <citation type="submission" date="2019-08" db="EMBL/GenBank/DDBJ databases">
        <title>Complete genome sequence of Kushneria sp. YCWA18, a halophilic phosphate-solubilizing bacterium isolated from Daqiao saltern in China.</title>
        <authorList>
            <person name="Du G.-X."/>
            <person name="Qu L.-Y."/>
        </authorList>
    </citation>
    <scope>NUCLEOTIDE SEQUENCE [LARGE SCALE GENOMIC DNA]</scope>
    <source>
        <strain evidence="6 7">YCWA18</strain>
    </source>
</reference>
<dbReference type="InterPro" id="IPR043129">
    <property type="entry name" value="ATPase_NBD"/>
</dbReference>
<evidence type="ECO:0000256" key="4">
    <source>
        <dbReference type="ARBA" id="ARBA00022777"/>
    </source>
</evidence>
<dbReference type="GO" id="GO:0019563">
    <property type="term" value="P:glycerol catabolic process"/>
    <property type="evidence" value="ECO:0007669"/>
    <property type="project" value="TreeGrafter"/>
</dbReference>
<keyword evidence="4 6" id="KW-0418">Kinase</keyword>
<dbReference type="KEGG" id="kuy:FY550_01745"/>
<protein>
    <submittedName>
        <fullName evidence="6">Glycerol kinase</fullName>
    </submittedName>
</protein>
<evidence type="ECO:0000256" key="5">
    <source>
        <dbReference type="ARBA" id="ARBA00022840"/>
    </source>
</evidence>
<evidence type="ECO:0000256" key="3">
    <source>
        <dbReference type="ARBA" id="ARBA00022741"/>
    </source>
</evidence>
<accession>A0A1S1NRE8</accession>
<dbReference type="GO" id="GO:0005524">
    <property type="term" value="F:ATP binding"/>
    <property type="evidence" value="ECO:0007669"/>
    <property type="project" value="UniProtKB-KW"/>
</dbReference>
<evidence type="ECO:0000256" key="1">
    <source>
        <dbReference type="ARBA" id="ARBA00009156"/>
    </source>
</evidence>
<comment type="similarity">
    <text evidence="1">Belongs to the FGGY kinase family.</text>
</comment>
<name>A0A1S1NRE8_9GAMM</name>
<dbReference type="PIRSF" id="PIRSF000538">
    <property type="entry name" value="GlpK"/>
    <property type="match status" value="1"/>
</dbReference>
<dbReference type="OrthoDB" id="9805576at2"/>
<dbReference type="AlphaFoldDB" id="A0A1S1NRE8"/>
<evidence type="ECO:0000313" key="6">
    <source>
        <dbReference type="EMBL" id="QEL09980.1"/>
    </source>
</evidence>
<dbReference type="Pfam" id="PF00370">
    <property type="entry name" value="FGGY_N"/>
    <property type="match status" value="1"/>
</dbReference>
<organism evidence="6 7">
    <name type="scientific">Kushneria phosphatilytica</name>
    <dbReference type="NCBI Taxonomy" id="657387"/>
    <lineage>
        <taxon>Bacteria</taxon>
        <taxon>Pseudomonadati</taxon>
        <taxon>Pseudomonadota</taxon>
        <taxon>Gammaproteobacteria</taxon>
        <taxon>Oceanospirillales</taxon>
        <taxon>Halomonadaceae</taxon>
        <taxon>Kushneria</taxon>
    </lineage>
</organism>
<keyword evidence="5" id="KW-0067">ATP-binding</keyword>
<dbReference type="InterPro" id="IPR018484">
    <property type="entry name" value="FGGY_N"/>
</dbReference>
<dbReference type="Gene3D" id="3.30.420.40">
    <property type="match status" value="2"/>
</dbReference>
<gene>
    <name evidence="6" type="ORF">FY550_01745</name>
</gene>
<evidence type="ECO:0000256" key="2">
    <source>
        <dbReference type="ARBA" id="ARBA00022679"/>
    </source>
</evidence>
<dbReference type="InterPro" id="IPR000577">
    <property type="entry name" value="Carb_kinase_FGGY"/>
</dbReference>
<dbReference type="Proteomes" id="UP000322553">
    <property type="component" value="Chromosome"/>
</dbReference>
<evidence type="ECO:0000313" key="7">
    <source>
        <dbReference type="Proteomes" id="UP000322553"/>
    </source>
</evidence>
<sequence length="503" mass="53628">MATSAILAIDQGTTNSKALLLDMAGRPIARGQCAIECHYPRSGWVEQSGEALFQSVLSAIDHCLDGHDDVDILALGISSQRESAMAWSARDGRPLGPCISWQCRRSQPQCDALEKAGVSSRVRELSGLPLDPLFSAAKFRWLLEHVSDECAVADIRLGTVDSWLLWKLTGHRLHLTDLSNASRTQLCDIHRGSWSAELTELFGVPIRHLPEIRHSADDFGTTASGLGKLPAGIPILSMVGDSHAALLAQGGHDSRIVKATYGTGSSVMTTTGDQPVEGRGLATTVAWETDQGRVYALEGNVTVSAAVLPWVARLLGLEGSVERLGELARAADPQGSEILVPAMVGLGAPRWVGGLSALMDGLTFSTGPAEIALAAFDSIVFQIRDVVDAMQAAGRARDLPPLSALKADGGASCNDWLMQRQAEALDLHVQRARFAELSALGAALLAGHQHGCWRAPDAFAAVLPEHDDFSPRDAAAFKPRHDQWLRAVARTLHGTPAAVEEVS</sequence>
<dbReference type="InterPro" id="IPR018485">
    <property type="entry name" value="FGGY_C"/>
</dbReference>
<dbReference type="SUPFAM" id="SSF53067">
    <property type="entry name" value="Actin-like ATPase domain"/>
    <property type="match status" value="2"/>
</dbReference>
<dbReference type="STRING" id="657387.BH688_14790"/>
<keyword evidence="3" id="KW-0547">Nucleotide-binding</keyword>